<dbReference type="PANTHER" id="PTHR42971">
    <property type="entry name" value="TRNA (CYTIDINE(34)-2'-O)-METHYLTRANSFERASE"/>
    <property type="match status" value="1"/>
</dbReference>
<feature type="domain" description="tRNA/rRNA methyltransferase SpoU type" evidence="8">
    <location>
        <begin position="2"/>
        <end position="139"/>
    </location>
</feature>
<dbReference type="PIRSF" id="PIRSF029256">
    <property type="entry name" value="SpoU_TrmH_prd"/>
    <property type="match status" value="1"/>
</dbReference>
<comment type="function">
    <text evidence="6">Methylates the ribose at the nucleotide 34 wobble position in the two leucyl isoacceptors tRNA(Leu)(CmAA) and tRNA(Leu)(cmnm5UmAA). Catalyzes the methyl transfer from S-adenosyl-L-methionine to the 2'-OH of the wobble nucleotide.</text>
</comment>
<dbReference type="SUPFAM" id="SSF75217">
    <property type="entry name" value="alpha/beta knot"/>
    <property type="match status" value="1"/>
</dbReference>
<feature type="binding site" evidence="6 7">
    <location>
        <position position="120"/>
    </location>
    <ligand>
        <name>S-adenosyl-L-methionine</name>
        <dbReference type="ChEBI" id="CHEBI:59789"/>
    </ligand>
</feature>
<comment type="similarity">
    <text evidence="6">Belongs to the class IV-like SAM-binding methyltransferase superfamily. RNA methyltransferase TrmH family. TrmL subfamily.</text>
</comment>
<evidence type="ECO:0000313" key="9">
    <source>
        <dbReference type="EMBL" id="QHL89519.1"/>
    </source>
</evidence>
<comment type="subcellular location">
    <subcellularLocation>
        <location evidence="6">Cytoplasm</location>
    </subcellularLocation>
</comment>
<feature type="binding site" evidence="6 7">
    <location>
        <position position="128"/>
    </location>
    <ligand>
        <name>S-adenosyl-L-methionine</name>
        <dbReference type="ChEBI" id="CHEBI:59789"/>
    </ligand>
</feature>
<comment type="catalytic activity">
    <reaction evidence="6">
        <text>cytidine(34) in tRNA + S-adenosyl-L-methionine = 2'-O-methylcytidine(34) in tRNA + S-adenosyl-L-homocysteine + H(+)</text>
        <dbReference type="Rhea" id="RHEA:43084"/>
        <dbReference type="Rhea" id="RHEA-COMP:10331"/>
        <dbReference type="Rhea" id="RHEA-COMP:10332"/>
        <dbReference type="ChEBI" id="CHEBI:15378"/>
        <dbReference type="ChEBI" id="CHEBI:57856"/>
        <dbReference type="ChEBI" id="CHEBI:59789"/>
        <dbReference type="ChEBI" id="CHEBI:74495"/>
        <dbReference type="ChEBI" id="CHEBI:82748"/>
        <dbReference type="EC" id="2.1.1.207"/>
    </reaction>
</comment>
<dbReference type="AlphaFoldDB" id="A0A7Z2S874"/>
<keyword evidence="5 6" id="KW-0819">tRNA processing</keyword>
<dbReference type="PANTHER" id="PTHR42971:SF1">
    <property type="entry name" value="TRNA (CYTIDINE(34)-2'-O)-METHYLTRANSFERASE"/>
    <property type="match status" value="1"/>
</dbReference>
<name>A0A7Z2S874_9SPHN</name>
<organism evidence="9 10">
    <name type="scientific">Sphingomonas changnyeongensis</name>
    <dbReference type="NCBI Taxonomy" id="2698679"/>
    <lineage>
        <taxon>Bacteria</taxon>
        <taxon>Pseudomonadati</taxon>
        <taxon>Pseudomonadota</taxon>
        <taxon>Alphaproteobacteria</taxon>
        <taxon>Sphingomonadales</taxon>
        <taxon>Sphingomonadaceae</taxon>
        <taxon>Sphingomonas</taxon>
    </lineage>
</organism>
<dbReference type="InterPro" id="IPR029028">
    <property type="entry name" value="Alpha/beta_knot_MTases"/>
</dbReference>
<evidence type="ECO:0000256" key="2">
    <source>
        <dbReference type="ARBA" id="ARBA00022603"/>
    </source>
</evidence>
<protein>
    <recommendedName>
        <fullName evidence="6">tRNA (cytidine(34)-2'-O)-methyltransferase</fullName>
        <ecNumber evidence="6">2.1.1.207</ecNumber>
    </recommendedName>
    <alternativeName>
        <fullName evidence="6">tRNA (cytidine/uridine-2'-O-)-methyltransferase TrmL</fullName>
    </alternativeName>
</protein>
<evidence type="ECO:0000256" key="3">
    <source>
        <dbReference type="ARBA" id="ARBA00022679"/>
    </source>
</evidence>
<dbReference type="GO" id="GO:0003723">
    <property type="term" value="F:RNA binding"/>
    <property type="evidence" value="ECO:0007669"/>
    <property type="project" value="InterPro"/>
</dbReference>
<dbReference type="EC" id="2.1.1.207" evidence="6"/>
<dbReference type="GO" id="GO:0008757">
    <property type="term" value="F:S-adenosylmethionine-dependent methyltransferase activity"/>
    <property type="evidence" value="ECO:0007669"/>
    <property type="project" value="UniProtKB-UniRule"/>
</dbReference>
<dbReference type="InterPro" id="IPR001537">
    <property type="entry name" value="SpoU_MeTrfase"/>
</dbReference>
<feature type="binding site" evidence="6 7">
    <location>
        <position position="78"/>
    </location>
    <ligand>
        <name>S-adenosyl-L-methionine</name>
        <dbReference type="ChEBI" id="CHEBI:59789"/>
    </ligand>
</feature>
<keyword evidence="1 6" id="KW-0963">Cytoplasm</keyword>
<comment type="catalytic activity">
    <reaction evidence="6">
        <text>5-carboxymethylaminomethyluridine(34) in tRNA(Leu) + S-adenosyl-L-methionine = 5-carboxymethylaminomethyl-2'-O-methyluridine(34) in tRNA(Leu) + S-adenosyl-L-homocysteine + H(+)</text>
        <dbReference type="Rhea" id="RHEA:43088"/>
        <dbReference type="Rhea" id="RHEA-COMP:10333"/>
        <dbReference type="Rhea" id="RHEA-COMP:10334"/>
        <dbReference type="ChEBI" id="CHEBI:15378"/>
        <dbReference type="ChEBI" id="CHEBI:57856"/>
        <dbReference type="ChEBI" id="CHEBI:59789"/>
        <dbReference type="ChEBI" id="CHEBI:74508"/>
        <dbReference type="ChEBI" id="CHEBI:74511"/>
        <dbReference type="EC" id="2.1.1.207"/>
    </reaction>
</comment>
<dbReference type="HAMAP" id="MF_01885">
    <property type="entry name" value="tRNA_methyltr_TrmL"/>
    <property type="match status" value="1"/>
</dbReference>
<evidence type="ECO:0000313" key="10">
    <source>
        <dbReference type="Proteomes" id="UP000464468"/>
    </source>
</evidence>
<dbReference type="InterPro" id="IPR029026">
    <property type="entry name" value="tRNA_m1G_MTases_N"/>
</dbReference>
<accession>A0A7Z2S874</accession>
<feature type="binding site" evidence="6 7">
    <location>
        <position position="100"/>
    </location>
    <ligand>
        <name>S-adenosyl-L-methionine</name>
        <dbReference type="ChEBI" id="CHEBI:59789"/>
    </ligand>
</feature>
<evidence type="ECO:0000256" key="6">
    <source>
        <dbReference type="HAMAP-Rule" id="MF_01885"/>
    </source>
</evidence>
<gene>
    <name evidence="6" type="primary">trmL</name>
    <name evidence="9" type="ORF">GVO57_00115</name>
</gene>
<sequence>MIRLALFQPDIAGNVGAVLRTAACLGVAVDLIEPMGFAWDDKRVRRAVMDYFDHVQVTRHADWDAFLATVGQSRLVVMAARGSVPVADAGFRPDDIILMGSESAGAPAFVHERADLRVRIPIRPGLRSLNLSVAAAIAAAEALRQTGTSPG</sequence>
<dbReference type="Pfam" id="PF00588">
    <property type="entry name" value="SpoU_methylase"/>
    <property type="match status" value="1"/>
</dbReference>
<evidence type="ECO:0000256" key="5">
    <source>
        <dbReference type="ARBA" id="ARBA00022694"/>
    </source>
</evidence>
<dbReference type="GO" id="GO:0008175">
    <property type="term" value="F:tRNA methyltransferase activity"/>
    <property type="evidence" value="ECO:0007669"/>
    <property type="project" value="UniProtKB-UniRule"/>
</dbReference>
<proteinExistence type="inferred from homology"/>
<dbReference type="EMBL" id="CP047895">
    <property type="protein sequence ID" value="QHL89519.1"/>
    <property type="molecule type" value="Genomic_DNA"/>
</dbReference>
<dbReference type="KEGG" id="schy:GVO57_00115"/>
<evidence type="ECO:0000256" key="4">
    <source>
        <dbReference type="ARBA" id="ARBA00022691"/>
    </source>
</evidence>
<dbReference type="Gene3D" id="3.40.1280.10">
    <property type="match status" value="1"/>
</dbReference>
<evidence type="ECO:0000259" key="8">
    <source>
        <dbReference type="Pfam" id="PF00588"/>
    </source>
</evidence>
<evidence type="ECO:0000256" key="1">
    <source>
        <dbReference type="ARBA" id="ARBA00022490"/>
    </source>
</evidence>
<evidence type="ECO:0000256" key="7">
    <source>
        <dbReference type="PIRSR" id="PIRSR029256-1"/>
    </source>
</evidence>
<dbReference type="GO" id="GO:0005737">
    <property type="term" value="C:cytoplasm"/>
    <property type="evidence" value="ECO:0007669"/>
    <property type="project" value="UniProtKB-SubCell"/>
</dbReference>
<keyword evidence="3 6" id="KW-0808">Transferase</keyword>
<dbReference type="GO" id="GO:0002130">
    <property type="term" value="P:wobble position ribose methylation"/>
    <property type="evidence" value="ECO:0007669"/>
    <property type="project" value="TreeGrafter"/>
</dbReference>
<dbReference type="Proteomes" id="UP000464468">
    <property type="component" value="Chromosome"/>
</dbReference>
<keyword evidence="10" id="KW-1185">Reference proteome</keyword>
<keyword evidence="2 6" id="KW-0489">Methyltransferase</keyword>
<reference evidence="9 10" key="1">
    <citation type="submission" date="2020-01" db="EMBL/GenBank/DDBJ databases">
        <title>Sphingomonas sp. C33 whole genome sequece.</title>
        <authorList>
            <person name="Park C."/>
        </authorList>
    </citation>
    <scope>NUCLEOTIDE SEQUENCE [LARGE SCALE GENOMIC DNA]</scope>
    <source>
        <strain evidence="9 10">C33</strain>
    </source>
</reference>
<dbReference type="InterPro" id="IPR016914">
    <property type="entry name" value="TrmL"/>
</dbReference>
<comment type="subunit">
    <text evidence="6">Homodimer.</text>
</comment>
<keyword evidence="4 6" id="KW-0949">S-adenosyl-L-methionine</keyword>